<feature type="region of interest" description="Disordered" evidence="2">
    <location>
        <begin position="57"/>
        <end position="84"/>
    </location>
</feature>
<evidence type="ECO:0000256" key="1">
    <source>
        <dbReference type="PROSITE-ProRule" id="PRU00047"/>
    </source>
</evidence>
<dbReference type="GO" id="GO:0008270">
    <property type="term" value="F:zinc ion binding"/>
    <property type="evidence" value="ECO:0007669"/>
    <property type="project" value="UniProtKB-KW"/>
</dbReference>
<dbReference type="OrthoDB" id="8066754at2759"/>
<keyword evidence="1" id="KW-0863">Zinc-finger</keyword>
<dbReference type="GO" id="GO:0003676">
    <property type="term" value="F:nucleic acid binding"/>
    <property type="evidence" value="ECO:0007669"/>
    <property type="project" value="InterPro"/>
</dbReference>
<organism evidence="4 5">
    <name type="scientific">Daphnia pulex</name>
    <name type="common">Water flea</name>
    <dbReference type="NCBI Taxonomy" id="6669"/>
    <lineage>
        <taxon>Eukaryota</taxon>
        <taxon>Metazoa</taxon>
        <taxon>Ecdysozoa</taxon>
        <taxon>Arthropoda</taxon>
        <taxon>Crustacea</taxon>
        <taxon>Branchiopoda</taxon>
        <taxon>Diplostraca</taxon>
        <taxon>Cladocera</taxon>
        <taxon>Anomopoda</taxon>
        <taxon>Daphniidae</taxon>
        <taxon>Daphnia</taxon>
    </lineage>
</organism>
<keyword evidence="5" id="KW-1185">Reference proteome</keyword>
<keyword evidence="1" id="KW-0862">Zinc</keyword>
<dbReference type="EMBL" id="GL732566">
    <property type="protein sequence ID" value="EFX76914.1"/>
    <property type="molecule type" value="Genomic_DNA"/>
</dbReference>
<evidence type="ECO:0000256" key="2">
    <source>
        <dbReference type="SAM" id="MobiDB-lite"/>
    </source>
</evidence>
<dbReference type="SUPFAM" id="SSF57756">
    <property type="entry name" value="Retrovirus zinc finger-like domains"/>
    <property type="match status" value="1"/>
</dbReference>
<dbReference type="Gene3D" id="4.10.60.10">
    <property type="entry name" value="Zinc finger, CCHC-type"/>
    <property type="match status" value="1"/>
</dbReference>
<gene>
    <name evidence="4" type="ORF">DAPPUDRAFT_248405</name>
</gene>
<dbReference type="KEGG" id="dpx:DAPPUDRAFT_248405"/>
<dbReference type="AlphaFoldDB" id="E9GUL3"/>
<protein>
    <recommendedName>
        <fullName evidence="3">CCHC-type domain-containing protein</fullName>
    </recommendedName>
</protein>
<reference evidence="4 5" key="1">
    <citation type="journal article" date="2011" name="Science">
        <title>The ecoresponsive genome of Daphnia pulex.</title>
        <authorList>
            <person name="Colbourne J.K."/>
            <person name="Pfrender M.E."/>
            <person name="Gilbert D."/>
            <person name="Thomas W.K."/>
            <person name="Tucker A."/>
            <person name="Oakley T.H."/>
            <person name="Tokishita S."/>
            <person name="Aerts A."/>
            <person name="Arnold G.J."/>
            <person name="Basu M.K."/>
            <person name="Bauer D.J."/>
            <person name="Caceres C.E."/>
            <person name="Carmel L."/>
            <person name="Casola C."/>
            <person name="Choi J.H."/>
            <person name="Detter J.C."/>
            <person name="Dong Q."/>
            <person name="Dusheyko S."/>
            <person name="Eads B.D."/>
            <person name="Frohlich T."/>
            <person name="Geiler-Samerotte K.A."/>
            <person name="Gerlach D."/>
            <person name="Hatcher P."/>
            <person name="Jogdeo S."/>
            <person name="Krijgsveld J."/>
            <person name="Kriventseva E.V."/>
            <person name="Kultz D."/>
            <person name="Laforsch C."/>
            <person name="Lindquist E."/>
            <person name="Lopez J."/>
            <person name="Manak J.R."/>
            <person name="Muller J."/>
            <person name="Pangilinan J."/>
            <person name="Patwardhan R.P."/>
            <person name="Pitluck S."/>
            <person name="Pritham E.J."/>
            <person name="Rechtsteiner A."/>
            <person name="Rho M."/>
            <person name="Rogozin I.B."/>
            <person name="Sakarya O."/>
            <person name="Salamov A."/>
            <person name="Schaack S."/>
            <person name="Shapiro H."/>
            <person name="Shiga Y."/>
            <person name="Skalitzky C."/>
            <person name="Smith Z."/>
            <person name="Souvorov A."/>
            <person name="Sung W."/>
            <person name="Tang Z."/>
            <person name="Tsuchiya D."/>
            <person name="Tu H."/>
            <person name="Vos H."/>
            <person name="Wang M."/>
            <person name="Wolf Y.I."/>
            <person name="Yamagata H."/>
            <person name="Yamada T."/>
            <person name="Ye Y."/>
            <person name="Shaw J.R."/>
            <person name="Andrews J."/>
            <person name="Crease T.J."/>
            <person name="Tang H."/>
            <person name="Lucas S.M."/>
            <person name="Robertson H.M."/>
            <person name="Bork P."/>
            <person name="Koonin E.V."/>
            <person name="Zdobnov E.M."/>
            <person name="Grigoriev I.V."/>
            <person name="Lynch M."/>
            <person name="Boore J.L."/>
        </authorList>
    </citation>
    <scope>NUCLEOTIDE SEQUENCE [LARGE SCALE GENOMIC DNA]</scope>
</reference>
<dbReference type="Pfam" id="PF00098">
    <property type="entry name" value="zf-CCHC"/>
    <property type="match status" value="1"/>
</dbReference>
<name>E9GUL3_DAPPU</name>
<dbReference type="SMART" id="SM00343">
    <property type="entry name" value="ZnF_C2HC"/>
    <property type="match status" value="1"/>
</dbReference>
<dbReference type="InterPro" id="IPR036875">
    <property type="entry name" value="Znf_CCHC_sf"/>
</dbReference>
<feature type="domain" description="CCHC-type" evidence="3">
    <location>
        <begin position="46"/>
        <end position="61"/>
    </location>
</feature>
<dbReference type="InterPro" id="IPR001878">
    <property type="entry name" value="Znf_CCHC"/>
</dbReference>
<dbReference type="HOGENOM" id="CLU_2529735_0_0_1"/>
<proteinExistence type="predicted"/>
<accession>E9GUL3</accession>
<dbReference type="PROSITE" id="PS50158">
    <property type="entry name" value="ZF_CCHC"/>
    <property type="match status" value="1"/>
</dbReference>
<keyword evidence="1" id="KW-0479">Metal-binding</keyword>
<dbReference type="InParanoid" id="E9GUL3"/>
<evidence type="ECO:0000259" key="3">
    <source>
        <dbReference type="PROSITE" id="PS50158"/>
    </source>
</evidence>
<evidence type="ECO:0000313" key="5">
    <source>
        <dbReference type="Proteomes" id="UP000000305"/>
    </source>
</evidence>
<evidence type="ECO:0000313" key="4">
    <source>
        <dbReference type="EMBL" id="EFX76914.1"/>
    </source>
</evidence>
<dbReference type="Proteomes" id="UP000000305">
    <property type="component" value="Unassembled WGS sequence"/>
</dbReference>
<sequence length="84" mass="9251">MEALTSQVAVLARTVNRPASPGALKPAIKQVGFERRPPGSRNEIQCYNCNDYGHISRDCPSPNPHWNQPRPENESADPSGQSRP</sequence>